<evidence type="ECO:0000256" key="1">
    <source>
        <dbReference type="ARBA" id="ARBA00022679"/>
    </source>
</evidence>
<dbReference type="AlphaFoldDB" id="A0A081BLP8"/>
<feature type="domain" description="N-acetyltransferase" evidence="3">
    <location>
        <begin position="132"/>
        <end position="290"/>
    </location>
</feature>
<dbReference type="InterPro" id="IPR050832">
    <property type="entry name" value="Bact_Acetyltransf"/>
</dbReference>
<proteinExistence type="predicted"/>
<dbReference type="HOGENOM" id="CLU_958649_0_0_0"/>
<sequence length="290" mass="32618">MKPLNFDLLPTALSIYRFAPDQTPDFANARHAEFYSITQTQNEISIVTTSGAFSNAAAEESGWQALKLCGVFDLSLTGILAHISGLLAEHGVALFAISTFDTDYILVKSATIPQAITALTTAGHRVNMPHAGRIRAAVRDDIPMLAKLIREANRDVAERFHLTPENAPKHTSNCQNDWIETAMDKGIVFYVLECEQMPCGCVAMEHAKPELCYLERLAVLPRYRRRGFGEALVRHVFHEARQRHIQRVEIGTIAEHVELTRWYEKLGFTLKETRTFPHLPFQVAFMGIDL</sequence>
<gene>
    <name evidence="4" type="ORF">U14_02557</name>
</gene>
<keyword evidence="1 4" id="KW-0808">Transferase</keyword>
<dbReference type="Proteomes" id="UP000030700">
    <property type="component" value="Unassembled WGS sequence"/>
</dbReference>
<dbReference type="InterPro" id="IPR027795">
    <property type="entry name" value="CASTOR_ACT_dom"/>
</dbReference>
<dbReference type="PROSITE" id="PS51186">
    <property type="entry name" value="GNAT"/>
    <property type="match status" value="1"/>
</dbReference>
<keyword evidence="5" id="KW-1185">Reference proteome</keyword>
<dbReference type="InterPro" id="IPR016181">
    <property type="entry name" value="Acyl_CoA_acyltransferase"/>
</dbReference>
<dbReference type="CDD" id="cd04301">
    <property type="entry name" value="NAT_SF"/>
    <property type="match status" value="1"/>
</dbReference>
<dbReference type="SUPFAM" id="SSF55021">
    <property type="entry name" value="ACT-like"/>
    <property type="match status" value="1"/>
</dbReference>
<evidence type="ECO:0000313" key="5">
    <source>
        <dbReference type="Proteomes" id="UP000030700"/>
    </source>
</evidence>
<dbReference type="PANTHER" id="PTHR43877">
    <property type="entry name" value="AMINOALKYLPHOSPHONATE N-ACETYLTRANSFERASE-RELATED-RELATED"/>
    <property type="match status" value="1"/>
</dbReference>
<dbReference type="Pfam" id="PF13840">
    <property type="entry name" value="ACT_7"/>
    <property type="match status" value="1"/>
</dbReference>
<dbReference type="InterPro" id="IPR000182">
    <property type="entry name" value="GNAT_dom"/>
</dbReference>
<dbReference type="EMBL" id="DF820457">
    <property type="protein sequence ID" value="GAK51314.1"/>
    <property type="molecule type" value="Genomic_DNA"/>
</dbReference>
<dbReference type="InterPro" id="IPR045865">
    <property type="entry name" value="ACT-like_dom_sf"/>
</dbReference>
<evidence type="ECO:0000256" key="2">
    <source>
        <dbReference type="ARBA" id="ARBA00023315"/>
    </source>
</evidence>
<reference evidence="4" key="1">
    <citation type="journal article" date="2015" name="PeerJ">
        <title>First genomic representation of candidate bacterial phylum KSB3 points to enhanced environmental sensing as a trigger of wastewater bulking.</title>
        <authorList>
            <person name="Sekiguchi Y."/>
            <person name="Ohashi A."/>
            <person name="Parks D.H."/>
            <person name="Yamauchi T."/>
            <person name="Tyson G.W."/>
            <person name="Hugenholtz P."/>
        </authorList>
    </citation>
    <scope>NUCLEOTIDE SEQUENCE [LARGE SCALE GENOMIC DNA]</scope>
</reference>
<keyword evidence="2" id="KW-0012">Acyltransferase</keyword>
<dbReference type="Gene3D" id="3.30.2130.10">
    <property type="entry name" value="VC0802-like"/>
    <property type="match status" value="1"/>
</dbReference>
<dbReference type="SUPFAM" id="SSF55729">
    <property type="entry name" value="Acyl-CoA N-acyltransferases (Nat)"/>
    <property type="match status" value="1"/>
</dbReference>
<dbReference type="GO" id="GO:0016747">
    <property type="term" value="F:acyltransferase activity, transferring groups other than amino-acyl groups"/>
    <property type="evidence" value="ECO:0007669"/>
    <property type="project" value="InterPro"/>
</dbReference>
<organism evidence="4">
    <name type="scientific">Candidatus Moduliflexus flocculans</name>
    <dbReference type="NCBI Taxonomy" id="1499966"/>
    <lineage>
        <taxon>Bacteria</taxon>
        <taxon>Candidatus Moduliflexota</taxon>
        <taxon>Candidatus Moduliflexia</taxon>
        <taxon>Candidatus Moduliflexales</taxon>
        <taxon>Candidatus Moduliflexaceae</taxon>
    </lineage>
</organism>
<dbReference type="STRING" id="1499966.U14_02557"/>
<dbReference type="Gene3D" id="3.40.630.30">
    <property type="match status" value="1"/>
</dbReference>
<accession>A0A081BLP8</accession>
<evidence type="ECO:0000259" key="3">
    <source>
        <dbReference type="PROSITE" id="PS51186"/>
    </source>
</evidence>
<evidence type="ECO:0000313" key="4">
    <source>
        <dbReference type="EMBL" id="GAK51314.1"/>
    </source>
</evidence>
<dbReference type="Pfam" id="PF00583">
    <property type="entry name" value="Acetyltransf_1"/>
    <property type="match status" value="1"/>
</dbReference>
<name>A0A081BLP8_9BACT</name>
<protein>
    <submittedName>
        <fullName evidence="4">GCN5-related N-acetyltransferase</fullName>
    </submittedName>
</protein>